<dbReference type="Proteomes" id="UP000568839">
    <property type="component" value="Unassembled WGS sequence"/>
</dbReference>
<dbReference type="Pfam" id="PF01812">
    <property type="entry name" value="5-FTHF_cyc-lig"/>
    <property type="match status" value="1"/>
</dbReference>
<organism evidence="6 7">
    <name type="scientific">Geomicrobium halophilum</name>
    <dbReference type="NCBI Taxonomy" id="549000"/>
    <lineage>
        <taxon>Bacteria</taxon>
        <taxon>Bacillati</taxon>
        <taxon>Bacillota</taxon>
        <taxon>Bacilli</taxon>
        <taxon>Bacillales</taxon>
        <taxon>Geomicrobium</taxon>
    </lineage>
</organism>
<proteinExistence type="inferred from homology"/>
<feature type="binding site" evidence="4">
    <location>
        <position position="55"/>
    </location>
    <ligand>
        <name>substrate</name>
    </ligand>
</feature>
<comment type="cofactor">
    <cofactor evidence="5">
        <name>Mg(2+)</name>
        <dbReference type="ChEBI" id="CHEBI:18420"/>
    </cofactor>
</comment>
<evidence type="ECO:0000313" key="7">
    <source>
        <dbReference type="Proteomes" id="UP000568839"/>
    </source>
</evidence>
<dbReference type="RefSeq" id="WP_184402808.1">
    <property type="nucleotide sequence ID" value="NZ_JACHHJ010000001.1"/>
</dbReference>
<evidence type="ECO:0000256" key="2">
    <source>
        <dbReference type="ARBA" id="ARBA00022741"/>
    </source>
</evidence>
<dbReference type="InterPro" id="IPR037171">
    <property type="entry name" value="NagB/RpiA_transferase-like"/>
</dbReference>
<dbReference type="GO" id="GO:0005524">
    <property type="term" value="F:ATP binding"/>
    <property type="evidence" value="ECO:0007669"/>
    <property type="project" value="UniProtKB-KW"/>
</dbReference>
<keyword evidence="3 4" id="KW-0067">ATP-binding</keyword>
<comment type="catalytic activity">
    <reaction evidence="5">
        <text>(6S)-5-formyl-5,6,7,8-tetrahydrofolate + ATP = (6R)-5,10-methenyltetrahydrofolate + ADP + phosphate</text>
        <dbReference type="Rhea" id="RHEA:10488"/>
        <dbReference type="ChEBI" id="CHEBI:30616"/>
        <dbReference type="ChEBI" id="CHEBI:43474"/>
        <dbReference type="ChEBI" id="CHEBI:57455"/>
        <dbReference type="ChEBI" id="CHEBI:57457"/>
        <dbReference type="ChEBI" id="CHEBI:456216"/>
        <dbReference type="EC" id="6.3.3.2"/>
    </reaction>
</comment>
<gene>
    <name evidence="6" type="ORF">HNR44_000821</name>
</gene>
<dbReference type="GO" id="GO:0035999">
    <property type="term" value="P:tetrahydrofolate interconversion"/>
    <property type="evidence" value="ECO:0007669"/>
    <property type="project" value="TreeGrafter"/>
</dbReference>
<evidence type="ECO:0000256" key="1">
    <source>
        <dbReference type="ARBA" id="ARBA00010638"/>
    </source>
</evidence>
<feature type="binding site" evidence="4">
    <location>
        <begin position="4"/>
        <end position="8"/>
    </location>
    <ligand>
        <name>ATP</name>
        <dbReference type="ChEBI" id="CHEBI:30616"/>
    </ligand>
</feature>
<dbReference type="EC" id="6.3.3.2" evidence="5"/>
<evidence type="ECO:0000256" key="4">
    <source>
        <dbReference type="PIRSR" id="PIRSR006806-1"/>
    </source>
</evidence>
<keyword evidence="7" id="KW-1185">Reference proteome</keyword>
<evidence type="ECO:0000313" key="6">
    <source>
        <dbReference type="EMBL" id="MBB6448872.1"/>
    </source>
</evidence>
<dbReference type="InterPro" id="IPR024185">
    <property type="entry name" value="FTHF_cligase-like_sf"/>
</dbReference>
<feature type="binding site" evidence="4">
    <location>
        <begin position="134"/>
        <end position="142"/>
    </location>
    <ligand>
        <name>ATP</name>
        <dbReference type="ChEBI" id="CHEBI:30616"/>
    </ligand>
</feature>
<keyword evidence="5" id="KW-0479">Metal-binding</keyword>
<dbReference type="PANTHER" id="PTHR23407:SF1">
    <property type="entry name" value="5-FORMYLTETRAHYDROFOLATE CYCLO-LIGASE"/>
    <property type="match status" value="1"/>
</dbReference>
<sequence>MRKKKEIRTYIGQHFQTMTSDEREKRGRLLHEELYSDKIWKDAGVIATTIDTYREVPTRDLIERAWAENKQVVIPKTEVKSHALMFYSLSSFSKLKQMGHGLLEPDPARCAFVPEDELDLVIVPGVAFNVAGYRIGFGGGYYDRFLGCYKGPTVSFAFSFQMFSRLPIESHDIPVQRIVAENP</sequence>
<keyword evidence="2 4" id="KW-0547">Nucleotide-binding</keyword>
<dbReference type="Gene3D" id="3.40.50.10420">
    <property type="entry name" value="NagB/RpiA/CoA transferase-like"/>
    <property type="match status" value="1"/>
</dbReference>
<keyword evidence="6" id="KW-0436">Ligase</keyword>
<dbReference type="GO" id="GO:0030272">
    <property type="term" value="F:5-formyltetrahydrofolate cyclo-ligase activity"/>
    <property type="evidence" value="ECO:0007669"/>
    <property type="project" value="UniProtKB-EC"/>
</dbReference>
<dbReference type="SUPFAM" id="SSF100950">
    <property type="entry name" value="NagB/RpiA/CoA transferase-like"/>
    <property type="match status" value="1"/>
</dbReference>
<evidence type="ECO:0000256" key="3">
    <source>
        <dbReference type="ARBA" id="ARBA00022840"/>
    </source>
</evidence>
<accession>A0A841PXL4</accession>
<comment type="similarity">
    <text evidence="1 5">Belongs to the 5-formyltetrahydrofolate cyclo-ligase family.</text>
</comment>
<dbReference type="GO" id="GO:0009396">
    <property type="term" value="P:folic acid-containing compound biosynthetic process"/>
    <property type="evidence" value="ECO:0007669"/>
    <property type="project" value="TreeGrafter"/>
</dbReference>
<protein>
    <recommendedName>
        <fullName evidence="5">5-formyltetrahydrofolate cyclo-ligase</fullName>
        <ecNumber evidence="5">6.3.3.2</ecNumber>
    </recommendedName>
</protein>
<dbReference type="PIRSF" id="PIRSF006806">
    <property type="entry name" value="FTHF_cligase"/>
    <property type="match status" value="1"/>
</dbReference>
<dbReference type="PANTHER" id="PTHR23407">
    <property type="entry name" value="ATPASE INHIBITOR/5-FORMYLTETRAHYDROFOLATE CYCLO-LIGASE"/>
    <property type="match status" value="1"/>
</dbReference>
<dbReference type="EMBL" id="JACHHJ010000001">
    <property type="protein sequence ID" value="MBB6448872.1"/>
    <property type="molecule type" value="Genomic_DNA"/>
</dbReference>
<comment type="caution">
    <text evidence="6">The sequence shown here is derived from an EMBL/GenBank/DDBJ whole genome shotgun (WGS) entry which is preliminary data.</text>
</comment>
<dbReference type="AlphaFoldDB" id="A0A841PXL4"/>
<evidence type="ECO:0000256" key="5">
    <source>
        <dbReference type="RuleBase" id="RU361279"/>
    </source>
</evidence>
<name>A0A841PXL4_9BACL</name>
<dbReference type="InterPro" id="IPR002698">
    <property type="entry name" value="FTHF_cligase"/>
</dbReference>
<feature type="binding site" evidence="4">
    <location>
        <position position="50"/>
    </location>
    <ligand>
        <name>substrate</name>
    </ligand>
</feature>
<dbReference type="NCBIfam" id="TIGR02727">
    <property type="entry name" value="MTHFS_bact"/>
    <property type="match status" value="1"/>
</dbReference>
<keyword evidence="5" id="KW-0460">Magnesium</keyword>
<dbReference type="GO" id="GO:0046872">
    <property type="term" value="F:metal ion binding"/>
    <property type="evidence" value="ECO:0007669"/>
    <property type="project" value="UniProtKB-KW"/>
</dbReference>
<reference evidence="6 7" key="1">
    <citation type="submission" date="2020-08" db="EMBL/GenBank/DDBJ databases">
        <title>Genomic Encyclopedia of Type Strains, Phase IV (KMG-IV): sequencing the most valuable type-strain genomes for metagenomic binning, comparative biology and taxonomic classification.</title>
        <authorList>
            <person name="Goeker M."/>
        </authorList>
    </citation>
    <scope>NUCLEOTIDE SEQUENCE [LARGE SCALE GENOMIC DNA]</scope>
    <source>
        <strain evidence="6 7">DSM 21769</strain>
    </source>
</reference>